<organism evidence="2 3">
    <name type="scientific">Durusdinium trenchii</name>
    <dbReference type="NCBI Taxonomy" id="1381693"/>
    <lineage>
        <taxon>Eukaryota</taxon>
        <taxon>Sar</taxon>
        <taxon>Alveolata</taxon>
        <taxon>Dinophyceae</taxon>
        <taxon>Suessiales</taxon>
        <taxon>Symbiodiniaceae</taxon>
        <taxon>Durusdinium</taxon>
    </lineage>
</organism>
<evidence type="ECO:0008006" key="4">
    <source>
        <dbReference type="Google" id="ProtNLM"/>
    </source>
</evidence>
<feature type="compositionally biased region" description="Polar residues" evidence="1">
    <location>
        <begin position="362"/>
        <end position="373"/>
    </location>
</feature>
<dbReference type="Proteomes" id="UP001642484">
    <property type="component" value="Unassembled WGS sequence"/>
</dbReference>
<feature type="region of interest" description="Disordered" evidence="1">
    <location>
        <begin position="341"/>
        <end position="373"/>
    </location>
</feature>
<evidence type="ECO:0000313" key="2">
    <source>
        <dbReference type="EMBL" id="CAK9023327.1"/>
    </source>
</evidence>
<protein>
    <recommendedName>
        <fullName evidence="4">Centrosomal protein of 70 kDa</fullName>
    </recommendedName>
</protein>
<accession>A0ABP0K9S2</accession>
<gene>
    <name evidence="2" type="ORF">CCMP2556_LOCUS15195</name>
</gene>
<feature type="compositionally biased region" description="Low complexity" evidence="1">
    <location>
        <begin position="344"/>
        <end position="353"/>
    </location>
</feature>
<sequence>MAQEFKTCKLQSMEGAEQCAERGGWDQLWSAQSERVAEIQRRLQSACRDAASLSDLKDGASDSPEPSCGHKAQQGYPHVEAQVKVTNPCQAVPADEGAGSYPPETAPSAGASDSTVEVPQAIVHHEEITNVSNEVLRLRLLKSQHEELKSQLCRAESHLRRLSPHAVFQLRSYLEKHFREPGLAMQLQEPIVRLLQCLFAVFKMEVSSFTAEAMLSGVRKLFRDPHSFTSKLCSMPPFSTEEAKKLAPFLTSGSQFRRVREKEVNECHDALHTWLSAFYTYSSVSDQVAVTLHQLEGQELLLHRLNNQDLQSVPNTGGHLADSVPCGVALRSANSATGVAKNQPARAAASPLSRSRRALQGITATPGTRRNAL</sequence>
<dbReference type="EMBL" id="CAXAMN010007891">
    <property type="protein sequence ID" value="CAK9023327.1"/>
    <property type="molecule type" value="Genomic_DNA"/>
</dbReference>
<name>A0ABP0K9S2_9DINO</name>
<feature type="region of interest" description="Disordered" evidence="1">
    <location>
        <begin position="50"/>
        <end position="73"/>
    </location>
</feature>
<feature type="region of interest" description="Disordered" evidence="1">
    <location>
        <begin position="91"/>
        <end position="114"/>
    </location>
</feature>
<keyword evidence="3" id="KW-1185">Reference proteome</keyword>
<comment type="caution">
    <text evidence="2">The sequence shown here is derived from an EMBL/GenBank/DDBJ whole genome shotgun (WGS) entry which is preliminary data.</text>
</comment>
<evidence type="ECO:0000256" key="1">
    <source>
        <dbReference type="SAM" id="MobiDB-lite"/>
    </source>
</evidence>
<proteinExistence type="predicted"/>
<evidence type="ECO:0000313" key="3">
    <source>
        <dbReference type="Proteomes" id="UP001642484"/>
    </source>
</evidence>
<reference evidence="2 3" key="1">
    <citation type="submission" date="2024-02" db="EMBL/GenBank/DDBJ databases">
        <authorList>
            <person name="Chen Y."/>
            <person name="Shah S."/>
            <person name="Dougan E. K."/>
            <person name="Thang M."/>
            <person name="Chan C."/>
        </authorList>
    </citation>
    <scope>NUCLEOTIDE SEQUENCE [LARGE SCALE GENOMIC DNA]</scope>
</reference>